<dbReference type="RefSeq" id="WP_346073972.1">
    <property type="nucleotide sequence ID" value="NZ_BAAAHC010000019.1"/>
</dbReference>
<dbReference type="InterPro" id="IPR005829">
    <property type="entry name" value="Sugar_transporter_CS"/>
</dbReference>
<feature type="transmembrane region" description="Helical" evidence="8">
    <location>
        <begin position="142"/>
        <end position="165"/>
    </location>
</feature>
<dbReference type="CDD" id="cd17316">
    <property type="entry name" value="MFS_SV2_like"/>
    <property type="match status" value="1"/>
</dbReference>
<evidence type="ECO:0000256" key="4">
    <source>
        <dbReference type="ARBA" id="ARBA00022692"/>
    </source>
</evidence>
<feature type="transmembrane region" description="Helical" evidence="8">
    <location>
        <begin position="83"/>
        <end position="102"/>
    </location>
</feature>
<evidence type="ECO:0000256" key="3">
    <source>
        <dbReference type="ARBA" id="ARBA00022448"/>
    </source>
</evidence>
<organism evidence="10 11">
    <name type="scientific">Saccharopolyspora thermophila</name>
    <dbReference type="NCBI Taxonomy" id="89367"/>
    <lineage>
        <taxon>Bacteria</taxon>
        <taxon>Bacillati</taxon>
        <taxon>Actinomycetota</taxon>
        <taxon>Actinomycetes</taxon>
        <taxon>Pseudonocardiales</taxon>
        <taxon>Pseudonocardiaceae</taxon>
        <taxon>Saccharopolyspora</taxon>
    </lineage>
</organism>
<feature type="transmembrane region" description="Helical" evidence="8">
    <location>
        <begin position="291"/>
        <end position="312"/>
    </location>
</feature>
<feature type="region of interest" description="Disordered" evidence="7">
    <location>
        <begin position="440"/>
        <end position="471"/>
    </location>
</feature>
<feature type="domain" description="Major facilitator superfamily (MFS) profile" evidence="9">
    <location>
        <begin position="18"/>
        <end position="434"/>
    </location>
</feature>
<feature type="compositionally biased region" description="Polar residues" evidence="7">
    <location>
        <begin position="442"/>
        <end position="453"/>
    </location>
</feature>
<dbReference type="Pfam" id="PF00083">
    <property type="entry name" value="Sugar_tr"/>
    <property type="match status" value="1"/>
</dbReference>
<proteinExistence type="inferred from homology"/>
<feature type="transmembrane region" description="Helical" evidence="8">
    <location>
        <begin position="256"/>
        <end position="279"/>
    </location>
</feature>
<protein>
    <submittedName>
        <fullName evidence="10">MFS transporter</fullName>
    </submittedName>
</protein>
<feature type="transmembrane region" description="Helical" evidence="8">
    <location>
        <begin position="344"/>
        <end position="367"/>
    </location>
</feature>
<dbReference type="InterPro" id="IPR050814">
    <property type="entry name" value="Myo-inositol_Transporter"/>
</dbReference>
<dbReference type="InterPro" id="IPR020846">
    <property type="entry name" value="MFS_dom"/>
</dbReference>
<keyword evidence="6 8" id="KW-0472">Membrane</keyword>
<gene>
    <name evidence="10" type="ORF">GCM10009545_42400</name>
</gene>
<dbReference type="EMBL" id="BAAAHC010000019">
    <property type="protein sequence ID" value="GAA0535347.1"/>
    <property type="molecule type" value="Genomic_DNA"/>
</dbReference>
<dbReference type="PROSITE" id="PS50850">
    <property type="entry name" value="MFS"/>
    <property type="match status" value="1"/>
</dbReference>
<keyword evidence="11" id="KW-1185">Reference proteome</keyword>
<evidence type="ECO:0000256" key="2">
    <source>
        <dbReference type="ARBA" id="ARBA00010992"/>
    </source>
</evidence>
<feature type="transmembrane region" description="Helical" evidence="8">
    <location>
        <begin position="405"/>
        <end position="430"/>
    </location>
</feature>
<comment type="caution">
    <text evidence="10">The sequence shown here is derived from an EMBL/GenBank/DDBJ whole genome shotgun (WGS) entry which is preliminary data.</text>
</comment>
<feature type="transmembrane region" description="Helical" evidence="8">
    <location>
        <begin position="171"/>
        <end position="190"/>
    </location>
</feature>
<dbReference type="Proteomes" id="UP001500220">
    <property type="component" value="Unassembled WGS sequence"/>
</dbReference>
<reference evidence="10 11" key="1">
    <citation type="journal article" date="2019" name="Int. J. Syst. Evol. Microbiol.">
        <title>The Global Catalogue of Microorganisms (GCM) 10K type strain sequencing project: providing services to taxonomists for standard genome sequencing and annotation.</title>
        <authorList>
            <consortium name="The Broad Institute Genomics Platform"/>
            <consortium name="The Broad Institute Genome Sequencing Center for Infectious Disease"/>
            <person name="Wu L."/>
            <person name="Ma J."/>
        </authorList>
    </citation>
    <scope>NUCLEOTIDE SEQUENCE [LARGE SCALE GENOMIC DNA]</scope>
    <source>
        <strain evidence="10 11">JCM 10664</strain>
    </source>
</reference>
<evidence type="ECO:0000313" key="10">
    <source>
        <dbReference type="EMBL" id="GAA0535347.1"/>
    </source>
</evidence>
<dbReference type="PROSITE" id="PS00217">
    <property type="entry name" value="SUGAR_TRANSPORT_2"/>
    <property type="match status" value="1"/>
</dbReference>
<name>A0ABN1D662_9PSEU</name>
<evidence type="ECO:0000256" key="8">
    <source>
        <dbReference type="SAM" id="Phobius"/>
    </source>
</evidence>
<accession>A0ABN1D662</accession>
<evidence type="ECO:0000259" key="9">
    <source>
        <dbReference type="PROSITE" id="PS50850"/>
    </source>
</evidence>
<feature type="transmembrane region" description="Helical" evidence="8">
    <location>
        <begin position="55"/>
        <end position="76"/>
    </location>
</feature>
<keyword evidence="3" id="KW-0813">Transport</keyword>
<feature type="transmembrane region" description="Helical" evidence="8">
    <location>
        <begin position="108"/>
        <end position="130"/>
    </location>
</feature>
<feature type="transmembrane region" description="Helical" evidence="8">
    <location>
        <begin position="319"/>
        <end position="338"/>
    </location>
</feature>
<sequence length="471" mass="49672">MTASIIDDARFGPFHRKMFLLTAGGQFLDGYLLSIVGVVVLGMSEDLGISASDEGLIGAAALVGLFAGGLVFGRVTDRIGRQLLFTLHFVVIAAASIASMFVNDPTLLVILRFVIGVALGADYAIGSALLSEWLPRAQRGRVMGMLITAWFVGAATAYVVGYAFVTLIDSGAWRWALGSAAVPAVVFIIAGTGTPESPRWLISRGRVDEAREVLRRVYGEEATTPEAIESLQVDETAHGLGFAEVFRGGYLRRTAFVGLFWLLQIVPLFAIYTFGPTILNAFGMSSTNDSIIGSALISVLFVIGCLPALRLIDTLGRRLLIIWSFALMTIPLAILGLMPTAPVAVVIACFCAYAFFSGGPNILEFIYPTELFPTEVRATAVGIGTAVSRIGAAIGTYLLPIGLDLIGVGATMLIMAAITLLGFAICVALAPETRGRRLADASATSPVGATAESQAMGDRTGVSHDPSAVDR</sequence>
<dbReference type="Gene3D" id="1.20.1250.20">
    <property type="entry name" value="MFS general substrate transporter like domains"/>
    <property type="match status" value="1"/>
</dbReference>
<evidence type="ECO:0000256" key="5">
    <source>
        <dbReference type="ARBA" id="ARBA00022989"/>
    </source>
</evidence>
<evidence type="ECO:0000313" key="11">
    <source>
        <dbReference type="Proteomes" id="UP001500220"/>
    </source>
</evidence>
<feature type="transmembrane region" description="Helical" evidence="8">
    <location>
        <begin position="379"/>
        <end position="399"/>
    </location>
</feature>
<comment type="similarity">
    <text evidence="2">Belongs to the major facilitator superfamily. Sugar transporter (TC 2.A.1.1) family.</text>
</comment>
<evidence type="ECO:0000256" key="6">
    <source>
        <dbReference type="ARBA" id="ARBA00023136"/>
    </source>
</evidence>
<feature type="transmembrane region" description="Helical" evidence="8">
    <location>
        <begin position="20"/>
        <end position="43"/>
    </location>
</feature>
<keyword evidence="5 8" id="KW-1133">Transmembrane helix</keyword>
<comment type="subcellular location">
    <subcellularLocation>
        <location evidence="1">Cell membrane</location>
        <topology evidence="1">Multi-pass membrane protein</topology>
    </subcellularLocation>
</comment>
<keyword evidence="4 8" id="KW-0812">Transmembrane</keyword>
<dbReference type="PANTHER" id="PTHR48020">
    <property type="entry name" value="PROTON MYO-INOSITOL COTRANSPORTER"/>
    <property type="match status" value="1"/>
</dbReference>
<evidence type="ECO:0000256" key="7">
    <source>
        <dbReference type="SAM" id="MobiDB-lite"/>
    </source>
</evidence>
<dbReference type="InterPro" id="IPR036259">
    <property type="entry name" value="MFS_trans_sf"/>
</dbReference>
<dbReference type="PANTHER" id="PTHR48020:SF12">
    <property type="entry name" value="PROTON MYO-INOSITOL COTRANSPORTER"/>
    <property type="match status" value="1"/>
</dbReference>
<evidence type="ECO:0000256" key="1">
    <source>
        <dbReference type="ARBA" id="ARBA00004651"/>
    </source>
</evidence>
<dbReference type="SUPFAM" id="SSF103473">
    <property type="entry name" value="MFS general substrate transporter"/>
    <property type="match status" value="1"/>
</dbReference>
<dbReference type="InterPro" id="IPR005828">
    <property type="entry name" value="MFS_sugar_transport-like"/>
</dbReference>